<dbReference type="EMBL" id="CAJVAF010000324">
    <property type="protein sequence ID" value="CAG7597492.1"/>
    <property type="molecule type" value="Genomic_DNA"/>
</dbReference>
<evidence type="ECO:0000256" key="3">
    <source>
        <dbReference type="ARBA" id="ARBA00012916"/>
    </source>
</evidence>
<evidence type="ECO:0000256" key="5">
    <source>
        <dbReference type="ARBA" id="ARBA00022576"/>
    </source>
</evidence>
<dbReference type="Gene3D" id="3.40.50.10490">
    <property type="entry name" value="Glucose-6-phosphate isomerase like protein, domain 1"/>
    <property type="match status" value="2"/>
</dbReference>
<dbReference type="GO" id="GO:0006487">
    <property type="term" value="P:protein N-linked glycosylation"/>
    <property type="evidence" value="ECO:0007669"/>
    <property type="project" value="TreeGrafter"/>
</dbReference>
<reference evidence="11" key="1">
    <citation type="submission" date="2021-06" db="EMBL/GenBank/DDBJ databases">
        <authorList>
            <person name="Nardi T."/>
            <person name="Nardi T."/>
        </authorList>
    </citation>
    <scope>NUCLEOTIDE SEQUENCE</scope>
</reference>
<feature type="domain" description="SIS" evidence="10">
    <location>
        <begin position="435"/>
        <end position="578"/>
    </location>
</feature>
<dbReference type="PANTHER" id="PTHR10937">
    <property type="entry name" value="GLUCOSAMINE--FRUCTOSE-6-PHOSPHATE AMINOTRANSFERASE, ISOMERIZING"/>
    <property type="match status" value="1"/>
</dbReference>
<organism evidence="11 12">
    <name type="scientific">Hyalomma marginatum</name>
    <dbReference type="NCBI Taxonomy" id="34627"/>
    <lineage>
        <taxon>Eukaryota</taxon>
        <taxon>Metazoa</taxon>
        <taxon>Ecdysozoa</taxon>
        <taxon>Arthropoda</taxon>
        <taxon>Chelicerata</taxon>
        <taxon>Arachnida</taxon>
        <taxon>Acari</taxon>
        <taxon>Parasitiformes</taxon>
        <taxon>Ixodida</taxon>
        <taxon>Ixodoidea</taxon>
        <taxon>Ixodidae</taxon>
        <taxon>Hyalomminae</taxon>
        <taxon>Hyalomma</taxon>
    </lineage>
</organism>
<dbReference type="Pfam" id="PF13522">
    <property type="entry name" value="GATase_6"/>
    <property type="match status" value="1"/>
</dbReference>
<dbReference type="SUPFAM" id="SSF53697">
    <property type="entry name" value="SIS domain"/>
    <property type="match status" value="1"/>
</dbReference>
<evidence type="ECO:0000256" key="8">
    <source>
        <dbReference type="ARBA" id="ARBA00022962"/>
    </source>
</evidence>
<comment type="pathway">
    <text evidence="2">Nucleotide-sugar biosynthesis; UDP-N-acetyl-alpha-D-glucosamine biosynthesis; alpha-D-glucosamine 6-phosphate from D-fructose 6-phosphate: step 1/1.</text>
</comment>
<dbReference type="InterPro" id="IPR005855">
    <property type="entry name" value="GFAT"/>
</dbReference>
<dbReference type="GO" id="GO:0006047">
    <property type="term" value="P:UDP-N-acetylglucosamine metabolic process"/>
    <property type="evidence" value="ECO:0007669"/>
    <property type="project" value="TreeGrafter"/>
</dbReference>
<evidence type="ECO:0000313" key="11">
    <source>
        <dbReference type="EMBL" id="CAG7597492.1"/>
    </source>
</evidence>
<dbReference type="NCBIfam" id="TIGR01135">
    <property type="entry name" value="glmS"/>
    <property type="match status" value="1"/>
</dbReference>
<keyword evidence="5" id="KW-0032">Aminotransferase</keyword>
<dbReference type="Gene3D" id="3.60.20.10">
    <property type="entry name" value="Glutamine Phosphoribosylpyrophosphate, subunit 1, domain 1"/>
    <property type="match status" value="1"/>
</dbReference>
<dbReference type="AlphaFoldDB" id="A0A8S4C515"/>
<dbReference type="InterPro" id="IPR017932">
    <property type="entry name" value="GATase_2_dom"/>
</dbReference>
<comment type="caution">
    <text evidence="11">The sequence shown here is derived from an EMBL/GenBank/DDBJ whole genome shotgun (WGS) entry which is preliminary data.</text>
</comment>
<dbReference type="InterPro" id="IPR046348">
    <property type="entry name" value="SIS_dom_sf"/>
</dbReference>
<dbReference type="CDD" id="cd05008">
    <property type="entry name" value="SIS_GlmS_GlmD_1"/>
    <property type="match status" value="1"/>
</dbReference>
<feature type="domain" description="SIS" evidence="10">
    <location>
        <begin position="276"/>
        <end position="419"/>
    </location>
</feature>
<dbReference type="CDD" id="cd05009">
    <property type="entry name" value="SIS_GlmS_GlmD_2"/>
    <property type="match status" value="1"/>
</dbReference>
<evidence type="ECO:0000313" key="12">
    <source>
        <dbReference type="Proteomes" id="UP000837675"/>
    </source>
</evidence>
<dbReference type="GO" id="GO:0004360">
    <property type="term" value="F:glutamine-fructose-6-phosphate transaminase (isomerizing) activity"/>
    <property type="evidence" value="ECO:0007669"/>
    <property type="project" value="UniProtKB-EC"/>
</dbReference>
<evidence type="ECO:0000259" key="9">
    <source>
        <dbReference type="PROSITE" id="PS51278"/>
    </source>
</evidence>
<keyword evidence="7" id="KW-0677">Repeat</keyword>
<dbReference type="InterPro" id="IPR029055">
    <property type="entry name" value="Ntn_hydrolases_N"/>
</dbReference>
<dbReference type="GO" id="GO:0097367">
    <property type="term" value="F:carbohydrate derivative binding"/>
    <property type="evidence" value="ECO:0007669"/>
    <property type="project" value="InterPro"/>
</dbReference>
<dbReference type="PROSITE" id="PS51278">
    <property type="entry name" value="GATASE_TYPE_2"/>
    <property type="match status" value="1"/>
</dbReference>
<dbReference type="InterPro" id="IPR035490">
    <property type="entry name" value="GlmS/FrlB_SIS"/>
</dbReference>
<dbReference type="GO" id="GO:0005829">
    <property type="term" value="C:cytosol"/>
    <property type="evidence" value="ECO:0007669"/>
    <property type="project" value="TreeGrafter"/>
</dbReference>
<comment type="catalytic activity">
    <reaction evidence="1">
        <text>D-fructose 6-phosphate + L-glutamine = D-glucosamine 6-phosphate + L-glutamate</text>
        <dbReference type="Rhea" id="RHEA:13237"/>
        <dbReference type="ChEBI" id="CHEBI:29985"/>
        <dbReference type="ChEBI" id="CHEBI:58359"/>
        <dbReference type="ChEBI" id="CHEBI:58725"/>
        <dbReference type="ChEBI" id="CHEBI:61527"/>
        <dbReference type="EC" id="2.6.1.16"/>
    </reaction>
</comment>
<evidence type="ECO:0000259" key="10">
    <source>
        <dbReference type="PROSITE" id="PS51464"/>
    </source>
</evidence>
<dbReference type="FunFam" id="3.60.20.10:FF:000006">
    <property type="entry name" value="Glutamine--fructose-6-phosphate aminotransferase [isomerizing]"/>
    <property type="match status" value="1"/>
</dbReference>
<dbReference type="NCBIfam" id="NF001484">
    <property type="entry name" value="PRK00331.1"/>
    <property type="match status" value="1"/>
</dbReference>
<keyword evidence="12" id="KW-1185">Reference proteome</keyword>
<name>A0A8S4C515_9ACAR</name>
<dbReference type="InterPro" id="IPR035466">
    <property type="entry name" value="GlmS/AgaS_SIS"/>
</dbReference>
<dbReference type="PROSITE" id="PS51464">
    <property type="entry name" value="SIS"/>
    <property type="match status" value="2"/>
</dbReference>
<dbReference type="FunFam" id="3.40.50.10490:FF:000002">
    <property type="entry name" value="Glutamine--fructose-6-phosphate aminotransferase [isomerizing]"/>
    <property type="match status" value="1"/>
</dbReference>
<dbReference type="Pfam" id="PF01380">
    <property type="entry name" value="SIS"/>
    <property type="match status" value="2"/>
</dbReference>
<protein>
    <recommendedName>
        <fullName evidence="4">Glutamine--fructose-6-phosphate aminotransferase [isomerizing]</fullName>
        <ecNumber evidence="3">2.6.1.16</ecNumber>
    </recommendedName>
</protein>
<dbReference type="InterPro" id="IPR047084">
    <property type="entry name" value="GFAT_N"/>
</dbReference>
<evidence type="ECO:0000256" key="6">
    <source>
        <dbReference type="ARBA" id="ARBA00022679"/>
    </source>
</evidence>
<feature type="domain" description="Glutamine amidotransferase type-2" evidence="9">
    <location>
        <begin position="2"/>
        <end position="219"/>
    </location>
</feature>
<keyword evidence="6" id="KW-0808">Transferase</keyword>
<evidence type="ECO:0000256" key="4">
    <source>
        <dbReference type="ARBA" id="ARBA00016090"/>
    </source>
</evidence>
<evidence type="ECO:0000256" key="1">
    <source>
        <dbReference type="ARBA" id="ARBA00001031"/>
    </source>
</evidence>
<proteinExistence type="predicted"/>
<dbReference type="GO" id="GO:0006002">
    <property type="term" value="P:fructose 6-phosphate metabolic process"/>
    <property type="evidence" value="ECO:0007669"/>
    <property type="project" value="TreeGrafter"/>
</dbReference>
<evidence type="ECO:0000256" key="2">
    <source>
        <dbReference type="ARBA" id="ARBA00004775"/>
    </source>
</evidence>
<dbReference type="Proteomes" id="UP000837675">
    <property type="component" value="Unassembled WGS sequence"/>
</dbReference>
<gene>
    <name evidence="11" type="ORF">MHYMCMPASI_00942</name>
</gene>
<keyword evidence="8" id="KW-0315">Glutamine amidotransferase</keyword>
<dbReference type="InterPro" id="IPR001347">
    <property type="entry name" value="SIS_dom"/>
</dbReference>
<dbReference type="SUPFAM" id="SSF56235">
    <property type="entry name" value="N-terminal nucleophile aminohydrolases (Ntn hydrolases)"/>
    <property type="match status" value="1"/>
</dbReference>
<dbReference type="CDD" id="cd00714">
    <property type="entry name" value="GFAT"/>
    <property type="match status" value="1"/>
</dbReference>
<dbReference type="EC" id="2.6.1.16" evidence="3"/>
<accession>A0A8S4C515</accession>
<sequence>MCGIIGVISSDQVVRRILKSLKLLEYRGYDSAGVTTIKGNNIKVRKKLGKLANLAKSMEEEPLEGNIGLGHTRWATHGTPKIENTHPIVTKNSAVVHNGIIENYRELKENLIRAGYKFHGDTDTEIIPNIIDFFQNNGATLIEAVLLCANKLKGAFAIGLLSKSNPDLIIAIKQGSPLIIGLDEEKKSCYLSSDASSISEFCCEVTYLEDGQIGILESNQYKIIDFDGQEVAIKKEKVSNEKCSDLSGFSSFMLKEIYEQPKIIKDIIAKYDEQANKIDFSKINHIKIIACGTSMYAGHIAKLWLEEKYDINTSVEIASEFSTKKNPIINKGELFFFISQSGETADTLASLKLVKKHGGYTIGIINNANSTIAKLVDQLILIEAGIEIAVAATKTFLAQLATFAFISGIEVENLKQSVKLIQQVLKKDKEIYKIVKDGLAKAQKVIFIGRAISYPIALEGALKMKELAYIPAEGIAAGELKHGSIALIDEKTSVIVIAPEDSSFSKIVSNINEIKARSGKTILIACRKVLDQLRHLYDYAIEVPEYISEVTIPFIYTPVLQFIAHHTALLRGNDVDKPRNLAKSVTVE</sequence>
<dbReference type="GO" id="GO:0046349">
    <property type="term" value="P:amino sugar biosynthetic process"/>
    <property type="evidence" value="ECO:0007669"/>
    <property type="project" value="UniProtKB-ARBA"/>
</dbReference>
<evidence type="ECO:0000256" key="7">
    <source>
        <dbReference type="ARBA" id="ARBA00022737"/>
    </source>
</evidence>
<dbReference type="PANTHER" id="PTHR10937:SF0">
    <property type="entry name" value="GLUTAMINE--FRUCTOSE-6-PHOSPHATE TRANSAMINASE (ISOMERIZING)"/>
    <property type="match status" value="1"/>
</dbReference>